<keyword evidence="3" id="KW-0804">Transcription</keyword>
<dbReference type="Gene3D" id="3.30.70.920">
    <property type="match status" value="1"/>
</dbReference>
<sequence>MNDLILDEIDRRLLDALQQDASLSNQALAEAVCVSPATCLRRVRRLRAAGLIERIIAIVDPIRLASALGHGLTAIVEINLERQDAQTLERFEQSLVAEEAVQQCWRVSPGPDFVAVIHIPDMPAYHALAQRRFTADAAVRHVRAFFAVHCAKFHPRLPVVADRAK</sequence>
<evidence type="ECO:0000259" key="4">
    <source>
        <dbReference type="PROSITE" id="PS50956"/>
    </source>
</evidence>
<dbReference type="PANTHER" id="PTHR30154:SF34">
    <property type="entry name" value="TRANSCRIPTIONAL REGULATOR AZLB"/>
    <property type="match status" value="1"/>
</dbReference>
<accession>A0A3N4USP3</accession>
<dbReference type="PANTHER" id="PTHR30154">
    <property type="entry name" value="LEUCINE-RESPONSIVE REGULATORY PROTEIN"/>
    <property type="match status" value="1"/>
</dbReference>
<dbReference type="RefSeq" id="WP_124220633.1">
    <property type="nucleotide sequence ID" value="NZ_RKQL01000001.1"/>
</dbReference>
<dbReference type="PROSITE" id="PS50956">
    <property type="entry name" value="HTH_ASNC_2"/>
    <property type="match status" value="1"/>
</dbReference>
<dbReference type="Proteomes" id="UP000272193">
    <property type="component" value="Unassembled WGS sequence"/>
</dbReference>
<evidence type="ECO:0000313" key="6">
    <source>
        <dbReference type="Proteomes" id="UP000272193"/>
    </source>
</evidence>
<keyword evidence="6" id="KW-1185">Reference proteome</keyword>
<evidence type="ECO:0000313" key="5">
    <source>
        <dbReference type="EMBL" id="RPE73078.1"/>
    </source>
</evidence>
<dbReference type="InterPro" id="IPR036390">
    <property type="entry name" value="WH_DNA-bd_sf"/>
</dbReference>
<dbReference type="InterPro" id="IPR011008">
    <property type="entry name" value="Dimeric_a/b-barrel"/>
</dbReference>
<dbReference type="OrthoDB" id="9091488at2"/>
<evidence type="ECO:0000256" key="1">
    <source>
        <dbReference type="ARBA" id="ARBA00023015"/>
    </source>
</evidence>
<dbReference type="GO" id="GO:0043565">
    <property type="term" value="F:sequence-specific DNA binding"/>
    <property type="evidence" value="ECO:0007669"/>
    <property type="project" value="InterPro"/>
</dbReference>
<dbReference type="Gene3D" id="1.10.10.10">
    <property type="entry name" value="Winged helix-like DNA-binding domain superfamily/Winged helix DNA-binding domain"/>
    <property type="match status" value="1"/>
</dbReference>
<reference evidence="5 6" key="1">
    <citation type="submission" date="2018-11" db="EMBL/GenBank/DDBJ databases">
        <title>Genomic Encyclopedia of Type Strains, Phase IV (KMG-IV): sequencing the most valuable type-strain genomes for metagenomic binning, comparative biology and taxonomic classification.</title>
        <authorList>
            <person name="Goeker M."/>
        </authorList>
    </citation>
    <scope>NUCLEOTIDE SEQUENCE [LARGE SCALE GENOMIC DNA]</scope>
    <source>
        <strain evidence="5 6">DSM 101684</strain>
    </source>
</reference>
<dbReference type="EMBL" id="RKQL01000001">
    <property type="protein sequence ID" value="RPE73078.1"/>
    <property type="molecule type" value="Genomic_DNA"/>
</dbReference>
<dbReference type="SMART" id="SM00344">
    <property type="entry name" value="HTH_ASNC"/>
    <property type="match status" value="1"/>
</dbReference>
<dbReference type="InterPro" id="IPR019887">
    <property type="entry name" value="Tscrpt_reg_AsnC/Lrp_C"/>
</dbReference>
<dbReference type="SUPFAM" id="SSF54909">
    <property type="entry name" value="Dimeric alpha+beta barrel"/>
    <property type="match status" value="1"/>
</dbReference>
<evidence type="ECO:0000256" key="3">
    <source>
        <dbReference type="ARBA" id="ARBA00023163"/>
    </source>
</evidence>
<comment type="caution">
    <text evidence="5">The sequence shown here is derived from an EMBL/GenBank/DDBJ whole genome shotgun (WGS) entry which is preliminary data.</text>
</comment>
<proteinExistence type="predicted"/>
<dbReference type="GO" id="GO:0005829">
    <property type="term" value="C:cytosol"/>
    <property type="evidence" value="ECO:0007669"/>
    <property type="project" value="TreeGrafter"/>
</dbReference>
<gene>
    <name evidence="5" type="ORF">EDC62_0789</name>
</gene>
<keyword evidence="2" id="KW-0238">DNA-binding</keyword>
<organism evidence="5 6">
    <name type="scientific">Tibeticola sediminis</name>
    <dbReference type="NCBI Taxonomy" id="1917811"/>
    <lineage>
        <taxon>Bacteria</taxon>
        <taxon>Pseudomonadati</taxon>
        <taxon>Pseudomonadota</taxon>
        <taxon>Betaproteobacteria</taxon>
        <taxon>Burkholderiales</taxon>
        <taxon>Comamonadaceae</taxon>
        <taxon>Tibeticola</taxon>
    </lineage>
</organism>
<protein>
    <submittedName>
        <fullName evidence="5">AsnC family transcriptional regulator</fullName>
    </submittedName>
</protein>
<dbReference type="PRINTS" id="PR00033">
    <property type="entry name" value="HTHASNC"/>
</dbReference>
<feature type="domain" description="HTH asnC-type" evidence="4">
    <location>
        <begin position="6"/>
        <end position="73"/>
    </location>
</feature>
<dbReference type="AlphaFoldDB" id="A0A3N4USP3"/>
<name>A0A3N4USP3_9BURK</name>
<dbReference type="Pfam" id="PF01037">
    <property type="entry name" value="AsnC_trans_reg"/>
    <property type="match status" value="1"/>
</dbReference>
<evidence type="ECO:0000256" key="2">
    <source>
        <dbReference type="ARBA" id="ARBA00023125"/>
    </source>
</evidence>
<dbReference type="GO" id="GO:0043200">
    <property type="term" value="P:response to amino acid"/>
    <property type="evidence" value="ECO:0007669"/>
    <property type="project" value="TreeGrafter"/>
</dbReference>
<dbReference type="InterPro" id="IPR036388">
    <property type="entry name" value="WH-like_DNA-bd_sf"/>
</dbReference>
<dbReference type="InterPro" id="IPR019888">
    <property type="entry name" value="Tscrpt_reg_AsnC-like"/>
</dbReference>
<keyword evidence="1" id="KW-0805">Transcription regulation</keyword>
<dbReference type="SUPFAM" id="SSF46785">
    <property type="entry name" value="Winged helix' DNA-binding domain"/>
    <property type="match status" value="1"/>
</dbReference>
<dbReference type="Pfam" id="PF13404">
    <property type="entry name" value="HTH_AsnC-type"/>
    <property type="match status" value="1"/>
</dbReference>
<dbReference type="InterPro" id="IPR000485">
    <property type="entry name" value="AsnC-type_HTH_dom"/>
</dbReference>